<dbReference type="InterPro" id="IPR000873">
    <property type="entry name" value="AMP-dep_synth/lig_dom"/>
</dbReference>
<dbReference type="RefSeq" id="WP_328953488.1">
    <property type="nucleotide sequence ID" value="NZ_CP108110.1"/>
</dbReference>
<dbReference type="Pfam" id="PF13193">
    <property type="entry name" value="AMP-binding_C"/>
    <property type="match status" value="1"/>
</dbReference>
<organism evidence="4 5">
    <name type="scientific">Kitasatospora purpeofusca</name>
    <dbReference type="NCBI Taxonomy" id="67352"/>
    <lineage>
        <taxon>Bacteria</taxon>
        <taxon>Bacillati</taxon>
        <taxon>Actinomycetota</taxon>
        <taxon>Actinomycetes</taxon>
        <taxon>Kitasatosporales</taxon>
        <taxon>Streptomycetaceae</taxon>
        <taxon>Kitasatospora</taxon>
    </lineage>
</organism>
<dbReference type="PANTHER" id="PTHR45527">
    <property type="entry name" value="NONRIBOSOMAL PEPTIDE SYNTHETASE"/>
    <property type="match status" value="1"/>
</dbReference>
<dbReference type="InterPro" id="IPR042099">
    <property type="entry name" value="ANL_N_sf"/>
</dbReference>
<evidence type="ECO:0000313" key="4">
    <source>
        <dbReference type="EMBL" id="WUQ82424.1"/>
    </source>
</evidence>
<keyword evidence="5" id="KW-1185">Reference proteome</keyword>
<dbReference type="InterPro" id="IPR020845">
    <property type="entry name" value="AMP-binding_CS"/>
</dbReference>
<evidence type="ECO:0000259" key="2">
    <source>
        <dbReference type="Pfam" id="PF00501"/>
    </source>
</evidence>
<gene>
    <name evidence="4" type="ORF">OHA16_05195</name>
</gene>
<dbReference type="PROSITE" id="PS00455">
    <property type="entry name" value="AMP_BINDING"/>
    <property type="match status" value="1"/>
</dbReference>
<evidence type="ECO:0000256" key="1">
    <source>
        <dbReference type="SAM" id="MobiDB-lite"/>
    </source>
</evidence>
<dbReference type="InterPro" id="IPR025110">
    <property type="entry name" value="AMP-bd_C"/>
</dbReference>
<dbReference type="InterPro" id="IPR045851">
    <property type="entry name" value="AMP-bd_C_sf"/>
</dbReference>
<accession>A0ABZ1TX88</accession>
<dbReference type="Proteomes" id="UP001432222">
    <property type="component" value="Chromosome"/>
</dbReference>
<proteinExistence type="predicted"/>
<evidence type="ECO:0000259" key="3">
    <source>
        <dbReference type="Pfam" id="PF13193"/>
    </source>
</evidence>
<feature type="domain" description="AMP-dependent synthetase/ligase" evidence="2">
    <location>
        <begin position="29"/>
        <end position="373"/>
    </location>
</feature>
<protein>
    <submittedName>
        <fullName evidence="4">Amino acid adenylation domain-containing protein</fullName>
    </submittedName>
</protein>
<dbReference type="SUPFAM" id="SSF56801">
    <property type="entry name" value="Acetyl-CoA synthetase-like"/>
    <property type="match status" value="1"/>
</dbReference>
<sequence>MTAASDVPATDVPATDVPPPRSVHAAVADRADRAPGDLALVQGEERIDYRTLTSAARALAGRLTAWGVRPGDIVPLLLPRGAQLIALQLGVLMSGAAYATLDPRWPASRLAAILAQLDDPVVVGRPGGEPLGVTRTLAPGPLAALAAGAPAEPFAPLPAAPDDLATVFFTSGSTGVPKGVLIPHRAVTRMFGPGGLDGFGPGHTTAQVAPGAWDMYAFELWGQLTTGGTCVVVEENHLMPGRLRALVAEEGVDTLWLTTSLFNLIVDEDPDAFEGLGTLYVGGEKQSPRHVARFLERFPDLPVWNGFGPAENCMLTTVHRMRPADTTVPTGIPVGLPVPGTTVLLLREDGTPAPRGERGEIVALGPGVALGYLNNETLTRERFPTLELDGERRRALRTGDLGLLDEDGVLHYHGRRDRQVKLSGNRIELGDIEAAAAALPEIRTCAAVARTDAGGTVEHIALVYTLAEGAELTARDVRRRLTGTLPAYAVPGRFEQLDELPRRDNGKVDLPALERRPR</sequence>
<dbReference type="Gene3D" id="3.30.300.30">
    <property type="match status" value="1"/>
</dbReference>
<name>A0ABZ1TX88_9ACTN</name>
<feature type="region of interest" description="Disordered" evidence="1">
    <location>
        <begin position="1"/>
        <end position="22"/>
    </location>
</feature>
<dbReference type="InterPro" id="IPR010071">
    <property type="entry name" value="AA_adenyl_dom"/>
</dbReference>
<feature type="domain" description="AMP-binding enzyme C-terminal" evidence="3">
    <location>
        <begin position="432"/>
        <end position="507"/>
    </location>
</feature>
<dbReference type="PANTHER" id="PTHR45527:SF1">
    <property type="entry name" value="FATTY ACID SYNTHASE"/>
    <property type="match status" value="1"/>
</dbReference>
<dbReference type="Gene3D" id="3.40.50.12780">
    <property type="entry name" value="N-terminal domain of ligase-like"/>
    <property type="match status" value="1"/>
</dbReference>
<dbReference type="EMBL" id="CP108110">
    <property type="protein sequence ID" value="WUQ82424.1"/>
    <property type="molecule type" value="Genomic_DNA"/>
</dbReference>
<dbReference type="Pfam" id="PF00501">
    <property type="entry name" value="AMP-binding"/>
    <property type="match status" value="1"/>
</dbReference>
<evidence type="ECO:0000313" key="5">
    <source>
        <dbReference type="Proteomes" id="UP001432222"/>
    </source>
</evidence>
<dbReference type="NCBIfam" id="TIGR01733">
    <property type="entry name" value="AA-adenyl-dom"/>
    <property type="match status" value="1"/>
</dbReference>
<reference evidence="4" key="1">
    <citation type="submission" date="2022-10" db="EMBL/GenBank/DDBJ databases">
        <title>The complete genomes of actinobacterial strains from the NBC collection.</title>
        <authorList>
            <person name="Joergensen T.S."/>
            <person name="Alvarez Arevalo M."/>
            <person name="Sterndorff E.B."/>
            <person name="Faurdal D."/>
            <person name="Vuksanovic O."/>
            <person name="Mourched A.-S."/>
            <person name="Charusanti P."/>
            <person name="Shaw S."/>
            <person name="Blin K."/>
            <person name="Weber T."/>
        </authorList>
    </citation>
    <scope>NUCLEOTIDE SEQUENCE</scope>
    <source>
        <strain evidence="4">NBC_00222</strain>
    </source>
</reference>